<dbReference type="EMBL" id="MQVM01000185">
    <property type="protein sequence ID" value="ONH70263.1"/>
    <property type="molecule type" value="Genomic_DNA"/>
</dbReference>
<dbReference type="EMBL" id="MQVM01000038">
    <property type="protein sequence ID" value="ONH71298.1"/>
    <property type="molecule type" value="Genomic_DNA"/>
</dbReference>
<protein>
    <submittedName>
        <fullName evidence="1">Uncharacterized protein</fullName>
    </submittedName>
</protein>
<reference evidence="3" key="1">
    <citation type="journal article" date="2017" name="Genome Announc.">
        <title>Genome sequences of Cyberlindnera fabianii 65, Pichia kudriavzevii 129, and Saccharomyces cerevisiae 131 isolated from fermented masau fruits in Zimbabwe.</title>
        <authorList>
            <person name="van Rijswijck I.M.H."/>
            <person name="Derks M.F.L."/>
            <person name="Abee T."/>
            <person name="de Ridder D."/>
            <person name="Smid E.J."/>
        </authorList>
    </citation>
    <scope>NUCLEOTIDE SEQUENCE [LARGE SCALE GENOMIC DNA]</scope>
    <source>
        <strain evidence="3">129</strain>
    </source>
</reference>
<accession>A0A1V2LEG5</accession>
<evidence type="ECO:0000313" key="1">
    <source>
        <dbReference type="EMBL" id="ONH70263.1"/>
    </source>
</evidence>
<dbReference type="AlphaFoldDB" id="A0A1V2LEG5"/>
<evidence type="ECO:0000313" key="3">
    <source>
        <dbReference type="Proteomes" id="UP000189274"/>
    </source>
</evidence>
<comment type="caution">
    <text evidence="1">The sequence shown here is derived from an EMBL/GenBank/DDBJ whole genome shotgun (WGS) entry which is preliminary data.</text>
</comment>
<name>A0A1V2LEG5_PICKU</name>
<organism evidence="1 3">
    <name type="scientific">Pichia kudriavzevii</name>
    <name type="common">Yeast</name>
    <name type="synonym">Issatchenkia orientalis</name>
    <dbReference type="NCBI Taxonomy" id="4909"/>
    <lineage>
        <taxon>Eukaryota</taxon>
        <taxon>Fungi</taxon>
        <taxon>Dikarya</taxon>
        <taxon>Ascomycota</taxon>
        <taxon>Saccharomycotina</taxon>
        <taxon>Pichiomycetes</taxon>
        <taxon>Pichiales</taxon>
        <taxon>Pichiaceae</taxon>
        <taxon>Pichia</taxon>
    </lineage>
</organism>
<evidence type="ECO:0000313" key="2">
    <source>
        <dbReference type="EMBL" id="ONH71298.1"/>
    </source>
</evidence>
<reference evidence="1" key="2">
    <citation type="submission" date="2017-01" db="EMBL/GenBank/DDBJ databases">
        <authorList>
            <person name="Mah S.A."/>
            <person name="Swanson W.J."/>
            <person name="Moy G.W."/>
            <person name="Vacquier V.D."/>
        </authorList>
    </citation>
    <scope>NUCLEOTIDE SEQUENCE [LARGE SCALE GENOMIC DNA]</scope>
    <source>
        <strain evidence="1">129</strain>
    </source>
</reference>
<proteinExistence type="predicted"/>
<gene>
    <name evidence="2" type="ORF">BOH78_4633</name>
    <name evidence="1" type="ORF">BOH78_5372</name>
</gene>
<dbReference type="Proteomes" id="UP000189274">
    <property type="component" value="Unassembled WGS sequence"/>
</dbReference>
<sequence length="60" mass="6614">MSRSPSNELEDCLVSTSSHLGFCIRLIIIVPGEEALFRKVVAQLDVEVDLLISLNTIEAK</sequence>